<keyword evidence="2" id="KW-0812">Transmembrane</keyword>
<name>A0A1A9AN56_PLAOA</name>
<feature type="region of interest" description="Disordered" evidence="1">
    <location>
        <begin position="388"/>
        <end position="417"/>
    </location>
</feature>
<evidence type="ECO:0000313" key="3">
    <source>
        <dbReference type="EMBL" id="SBT58103.1"/>
    </source>
</evidence>
<feature type="region of interest" description="Disordered" evidence="1">
    <location>
        <begin position="123"/>
        <end position="242"/>
    </location>
</feature>
<accession>A0A1A9AN56</accession>
<feature type="transmembrane region" description="Helical" evidence="2">
    <location>
        <begin position="467"/>
        <end position="494"/>
    </location>
</feature>
<evidence type="ECO:0000256" key="2">
    <source>
        <dbReference type="SAM" id="Phobius"/>
    </source>
</evidence>
<dbReference type="AlphaFoldDB" id="A0A1A9AN56"/>
<sequence>MVNVTFQTIDDSDYNRNEKCYELLSDIQSAIDAKIVEFNQTQHGDAKFFQICQELGKYLDSHDKDIKDCYEGKFTYIYEYIKSFFQHELEKSTNYIKCIDKLTSERKEKIRKDLAAKEALRAAEDGGQELRDPIKEDPAKSECDRSPCETEHSGNQAKDSISEDNPGKGGEANTHHRPGSSELAEPSGKVVPLNSESSESEVEGVSDHTEQEGTKSSLHVVGHQEAGKTHPSTDVPLEGRANEGSVLNGETLAQGLERGSDLSVDAPGITIIAQQRLTSAIYLNAVVTEVHEPEIDQINHTLRINLSGIYFNFTPGKPALTVPYPSVGEKASTVPSSSHEVSPYSQHALPGGISSASEKNPLDSLPLSVSTFPVVQVSSAVQQVHPPVRLSSVESTSDRERELQSKPSEEQINSQRNSTNFSCRITTLKDENCFNTGAPLNEINVHGMDEELSTHVQEEQTTSIKTYLIIILSSLGAMLLSVLLIKFTSVGAYFRRKKNEKRQKMREELDRIMYASNLEEDNIYLSYSQPEYTSYYAEYDN</sequence>
<evidence type="ECO:0000313" key="5">
    <source>
        <dbReference type="Proteomes" id="UP000078550"/>
    </source>
</evidence>
<dbReference type="EMBL" id="FLRE01002415">
    <property type="protein sequence ID" value="SBT58584.1"/>
    <property type="molecule type" value="Genomic_DNA"/>
</dbReference>
<feature type="region of interest" description="Disordered" evidence="1">
    <location>
        <begin position="331"/>
        <end position="357"/>
    </location>
</feature>
<proteinExistence type="predicted"/>
<evidence type="ECO:0000313" key="4">
    <source>
        <dbReference type="EMBL" id="SBT58584.1"/>
    </source>
</evidence>
<feature type="compositionally biased region" description="Basic and acidic residues" evidence="1">
    <location>
        <begin position="396"/>
        <end position="409"/>
    </location>
</feature>
<protein>
    <submittedName>
        <fullName evidence="3">PIR Superfamily Protein</fullName>
    </submittedName>
</protein>
<dbReference type="EMBL" id="FLRD01001763">
    <property type="protein sequence ID" value="SBT58103.1"/>
    <property type="molecule type" value="Genomic_DNA"/>
</dbReference>
<organism evidence="3 6">
    <name type="scientific">Plasmodium ovale wallikeri</name>
    <dbReference type="NCBI Taxonomy" id="864142"/>
    <lineage>
        <taxon>Eukaryota</taxon>
        <taxon>Sar</taxon>
        <taxon>Alveolata</taxon>
        <taxon>Apicomplexa</taxon>
        <taxon>Aconoidasida</taxon>
        <taxon>Haemosporida</taxon>
        <taxon>Plasmodiidae</taxon>
        <taxon>Plasmodium</taxon>
        <taxon>Plasmodium (Plasmodium)</taxon>
    </lineage>
</organism>
<keyword evidence="2" id="KW-1133">Transmembrane helix</keyword>
<dbReference type="Proteomes" id="UP000078550">
    <property type="component" value="Unassembled WGS sequence"/>
</dbReference>
<keyword evidence="6" id="KW-1185">Reference proteome</keyword>
<feature type="compositionally biased region" description="Polar residues" evidence="1">
    <location>
        <begin position="333"/>
        <end position="345"/>
    </location>
</feature>
<gene>
    <name evidence="3" type="ORF">POVWA1_085600</name>
    <name evidence="4" type="ORF">POVWA2_085620</name>
</gene>
<evidence type="ECO:0000256" key="1">
    <source>
        <dbReference type="SAM" id="MobiDB-lite"/>
    </source>
</evidence>
<feature type="compositionally biased region" description="Basic and acidic residues" evidence="1">
    <location>
        <begin position="123"/>
        <end position="152"/>
    </location>
</feature>
<keyword evidence="2" id="KW-0472">Membrane</keyword>
<reference evidence="3" key="2">
    <citation type="submission" date="2016-05" db="EMBL/GenBank/DDBJ databases">
        <authorList>
            <person name="Lavstsen T."/>
            <person name="Jespersen J.S."/>
        </authorList>
    </citation>
    <scope>NUCLEOTIDE SEQUENCE [LARGE SCALE GENOMIC DNA]</scope>
</reference>
<evidence type="ECO:0000313" key="6">
    <source>
        <dbReference type="Proteomes" id="UP000078555"/>
    </source>
</evidence>
<dbReference type="Proteomes" id="UP000078555">
    <property type="component" value="Unassembled WGS sequence"/>
</dbReference>
<reference evidence="5 6" key="1">
    <citation type="submission" date="2016-05" db="EMBL/GenBank/DDBJ databases">
        <authorList>
            <person name="Naeem Raeece"/>
        </authorList>
    </citation>
    <scope>NUCLEOTIDE SEQUENCE [LARGE SCALE GENOMIC DNA]</scope>
</reference>